<dbReference type="OrthoDB" id="2866996at2759"/>
<dbReference type="Pfam" id="PF03372">
    <property type="entry name" value="Exo_endo_phos"/>
    <property type="match status" value="1"/>
</dbReference>
<evidence type="ECO:0000313" key="2">
    <source>
        <dbReference type="EMBL" id="GMH98027.1"/>
    </source>
</evidence>
<dbReference type="InterPro" id="IPR050410">
    <property type="entry name" value="CCR4/nocturin_mRNA_transcr"/>
</dbReference>
<reference evidence="3" key="1">
    <citation type="journal article" date="2023" name="Commun. Biol.">
        <title>Genome analysis of Parmales, the sister group of diatoms, reveals the evolutionary specialization of diatoms from phago-mixotrophs to photoautotrophs.</title>
        <authorList>
            <person name="Ban H."/>
            <person name="Sato S."/>
            <person name="Yoshikawa S."/>
            <person name="Yamada K."/>
            <person name="Nakamura Y."/>
            <person name="Ichinomiya M."/>
            <person name="Sato N."/>
            <person name="Blanc-Mathieu R."/>
            <person name="Endo H."/>
            <person name="Kuwata A."/>
            <person name="Ogata H."/>
        </authorList>
    </citation>
    <scope>NUCLEOTIDE SEQUENCE [LARGE SCALE GENOMIC DNA]</scope>
    <source>
        <strain evidence="3">NIES 3701</strain>
    </source>
</reference>
<comment type="caution">
    <text evidence="2">The sequence shown here is derived from an EMBL/GenBank/DDBJ whole genome shotgun (WGS) entry which is preliminary data.</text>
</comment>
<dbReference type="PANTHER" id="PTHR12121:SF101">
    <property type="entry name" value="ENDONUCLEASE_EXONUCLEASE_PHOSPHATASE DOMAIN-CONTAINING PROTEIN"/>
    <property type="match status" value="1"/>
</dbReference>
<protein>
    <recommendedName>
        <fullName evidence="1">Endonuclease/exonuclease/phosphatase domain-containing protein</fullName>
    </recommendedName>
</protein>
<dbReference type="InterPro" id="IPR036691">
    <property type="entry name" value="Endo/exonu/phosph_ase_sf"/>
</dbReference>
<gene>
    <name evidence="2" type="ORF">TrST_g14294</name>
</gene>
<evidence type="ECO:0000259" key="1">
    <source>
        <dbReference type="Pfam" id="PF03372"/>
    </source>
</evidence>
<dbReference type="InterPro" id="IPR005135">
    <property type="entry name" value="Endo/exonuclease/phosphatase"/>
</dbReference>
<dbReference type="EMBL" id="BRXY01000507">
    <property type="protein sequence ID" value="GMH98027.1"/>
    <property type="molecule type" value="Genomic_DNA"/>
</dbReference>
<organism evidence="2 3">
    <name type="scientific">Triparma strigata</name>
    <dbReference type="NCBI Taxonomy" id="1606541"/>
    <lineage>
        <taxon>Eukaryota</taxon>
        <taxon>Sar</taxon>
        <taxon>Stramenopiles</taxon>
        <taxon>Ochrophyta</taxon>
        <taxon>Bolidophyceae</taxon>
        <taxon>Parmales</taxon>
        <taxon>Triparmaceae</taxon>
        <taxon>Triparma</taxon>
    </lineage>
</organism>
<feature type="domain" description="Endonuclease/exonuclease/phosphatase" evidence="1">
    <location>
        <begin position="46"/>
        <end position="325"/>
    </location>
</feature>
<name>A0A9W7F1E5_9STRA</name>
<dbReference type="SUPFAM" id="SSF56219">
    <property type="entry name" value="DNase I-like"/>
    <property type="match status" value="1"/>
</dbReference>
<proteinExistence type="predicted"/>
<dbReference type="AlphaFoldDB" id="A0A9W7F1E5"/>
<keyword evidence="3" id="KW-1185">Reference proteome</keyword>
<accession>A0A9W7F1E5</accession>
<sequence length="336" mass="38450">MRVFSYNLLSSSLSSPGYFTTLLPANLLPQNRYVKIIDKLKVETGRESVVCLQEVSRDWVGDLQVFFNDENYDFITGLYGHKFNGYMGVCLAYPRGRYKAKKIWNENLADTENWPRREKESTGLVKKAFDWTLKPLLNLFNLQTKRSNNEDAFDQSKKRSNIMITVQLEDKSGDNFNIGTYHMPCAFRTPQVMTLHSELAVRRSMELAVGVEGGFILAGDWNFTPDSKTYEMVTTGKLAEDDDTYPKRAGVKWKPNIGEGVGSAYMEKLGKEPEYTNWARIREEPEFKETLDYIFYSKDDWAVKNVDEVQDAGAVCPNEKEGSDHLAIAAELEMKK</sequence>
<dbReference type="Gene3D" id="3.60.10.10">
    <property type="entry name" value="Endonuclease/exonuclease/phosphatase"/>
    <property type="match status" value="1"/>
</dbReference>
<dbReference type="Proteomes" id="UP001165085">
    <property type="component" value="Unassembled WGS sequence"/>
</dbReference>
<dbReference type="GO" id="GO:0000175">
    <property type="term" value="F:3'-5'-RNA exonuclease activity"/>
    <property type="evidence" value="ECO:0007669"/>
    <property type="project" value="TreeGrafter"/>
</dbReference>
<dbReference type="PANTHER" id="PTHR12121">
    <property type="entry name" value="CARBON CATABOLITE REPRESSOR PROTEIN 4"/>
    <property type="match status" value="1"/>
</dbReference>
<evidence type="ECO:0000313" key="3">
    <source>
        <dbReference type="Proteomes" id="UP001165085"/>
    </source>
</evidence>